<comment type="catalytic activity">
    <reaction evidence="1 8">
        <text>alpha,alpha-trehalose 6-phosphate + H2O = alpha,alpha-trehalose + phosphate</text>
        <dbReference type="Rhea" id="RHEA:23420"/>
        <dbReference type="ChEBI" id="CHEBI:15377"/>
        <dbReference type="ChEBI" id="CHEBI:16551"/>
        <dbReference type="ChEBI" id="CHEBI:43474"/>
        <dbReference type="ChEBI" id="CHEBI:58429"/>
        <dbReference type="EC" id="3.1.3.12"/>
    </reaction>
</comment>
<keyword evidence="6" id="KW-0346">Stress response</keyword>
<reference evidence="9 10" key="1">
    <citation type="journal article" date="2023" name="G3 (Bethesda)">
        <title>A haplotype-resolved chromosome-scale genome for Quercus rubra L. provides insights into the genetics of adaptive traits for red oak species.</title>
        <authorList>
            <person name="Kapoor B."/>
            <person name="Jenkins J."/>
            <person name="Schmutz J."/>
            <person name="Zhebentyayeva T."/>
            <person name="Kuelheim C."/>
            <person name="Coggeshall M."/>
            <person name="Heim C."/>
            <person name="Lasky J.R."/>
            <person name="Leites L."/>
            <person name="Islam-Faridi N."/>
            <person name="Romero-Severson J."/>
            <person name="DeLeo V.L."/>
            <person name="Lucas S.M."/>
            <person name="Lazic D."/>
            <person name="Gailing O."/>
            <person name="Carlson J."/>
            <person name="Staton M."/>
        </authorList>
    </citation>
    <scope>NUCLEOTIDE SEQUENCE [LARGE SCALE GENOMIC DNA]</scope>
    <source>
        <strain evidence="9">Pseudo-F2</strain>
    </source>
</reference>
<evidence type="ECO:0000256" key="1">
    <source>
        <dbReference type="ARBA" id="ARBA00000500"/>
    </source>
</evidence>
<evidence type="ECO:0000313" key="10">
    <source>
        <dbReference type="Proteomes" id="UP001324115"/>
    </source>
</evidence>
<accession>A0AAN7IAP3</accession>
<evidence type="ECO:0000256" key="7">
    <source>
        <dbReference type="ARBA" id="ARBA00025274"/>
    </source>
</evidence>
<dbReference type="EC" id="3.1.3.12" evidence="8"/>
<dbReference type="InterPro" id="IPR003337">
    <property type="entry name" value="Trehalose_PPase"/>
</dbReference>
<dbReference type="PANTHER" id="PTHR43768">
    <property type="entry name" value="TREHALOSE 6-PHOSPHATE PHOSPHATASE"/>
    <property type="match status" value="1"/>
</dbReference>
<name>A0AAN7IAP3_QUERU</name>
<evidence type="ECO:0000256" key="2">
    <source>
        <dbReference type="ARBA" id="ARBA00001968"/>
    </source>
</evidence>
<dbReference type="FunFam" id="3.40.50.1000:FF:000099">
    <property type="entry name" value="Trehalose 6-phosphate phosphatase"/>
    <property type="match status" value="1"/>
</dbReference>
<dbReference type="InterPro" id="IPR023214">
    <property type="entry name" value="HAD_sf"/>
</dbReference>
<dbReference type="InterPro" id="IPR006379">
    <property type="entry name" value="HAD-SF_hydro_IIB"/>
</dbReference>
<dbReference type="GO" id="GO:0004805">
    <property type="term" value="F:trehalose-phosphatase activity"/>
    <property type="evidence" value="ECO:0007669"/>
    <property type="project" value="UniProtKB-EC"/>
</dbReference>
<evidence type="ECO:0000256" key="3">
    <source>
        <dbReference type="ARBA" id="ARBA00005199"/>
    </source>
</evidence>
<dbReference type="SUPFAM" id="SSF56784">
    <property type="entry name" value="HAD-like"/>
    <property type="match status" value="1"/>
</dbReference>
<keyword evidence="5 8" id="KW-0378">Hydrolase</keyword>
<comment type="similarity">
    <text evidence="4 8">Belongs to the trehalose phosphatase family.</text>
</comment>
<dbReference type="NCBIfam" id="TIGR00685">
    <property type="entry name" value="T6PP"/>
    <property type="match status" value="1"/>
</dbReference>
<dbReference type="AlphaFoldDB" id="A0AAN7IAP3"/>
<evidence type="ECO:0000256" key="8">
    <source>
        <dbReference type="RuleBase" id="RU361117"/>
    </source>
</evidence>
<dbReference type="Gene3D" id="3.40.50.1000">
    <property type="entry name" value="HAD superfamily/HAD-like"/>
    <property type="match status" value="2"/>
</dbReference>
<dbReference type="Pfam" id="PF02358">
    <property type="entry name" value="Trehalose_PPase"/>
    <property type="match status" value="1"/>
</dbReference>
<comment type="pathway">
    <text evidence="3 8">Glycan biosynthesis; trehalose biosynthesis.</text>
</comment>
<dbReference type="InterPro" id="IPR044651">
    <property type="entry name" value="OTSB-like"/>
</dbReference>
<dbReference type="GO" id="GO:0005992">
    <property type="term" value="P:trehalose biosynthetic process"/>
    <property type="evidence" value="ECO:0007669"/>
    <property type="project" value="InterPro"/>
</dbReference>
<dbReference type="NCBIfam" id="TIGR01484">
    <property type="entry name" value="HAD-SF-IIB"/>
    <property type="match status" value="1"/>
</dbReference>
<comment type="cofactor">
    <cofactor evidence="2 8">
        <name>a divalent metal cation</name>
        <dbReference type="ChEBI" id="CHEBI:60240"/>
    </cofactor>
</comment>
<dbReference type="Proteomes" id="UP001324115">
    <property type="component" value="Unassembled WGS sequence"/>
</dbReference>
<evidence type="ECO:0000256" key="5">
    <source>
        <dbReference type="ARBA" id="ARBA00022801"/>
    </source>
</evidence>
<dbReference type="InterPro" id="IPR036412">
    <property type="entry name" value="HAD-like_sf"/>
</dbReference>
<sequence>MDLKSNHTAPVLTDPAPINKSRLGGVHSSMLPYSRTACSAGLPGLLLTIPRKKTGILDDVRSSSWLDAMKSSSPPHKKITKVFNNDYALSDADVAYNTWLVKYPSAIASFEQIADHAKGKRIALFLDYDGTLSPIVDNPDCAFMSDAMRAVVKNVAKYFPTAIISGRSRDKVYDFVGLTELYYAGSHGMDIIGPVRQSISGDHPNCIRSTDEQGKEVSLFQPASEFLPMIDKVFRSLVEITNDIIGAKVENNKFCVSVHYRNVDEKNWNVVAQCVDDVLKDYPRLRLTHGRKVLEVRPVINWDKGKAVTFLLDSLDLSKCDDVLPIYVGDDRTDEDAFKVLRERNQGYGILVSSAPKESSADYSLRDPSEVMEFLKSLVACKKSYAL</sequence>
<dbReference type="EMBL" id="JAXUIC010000009">
    <property type="protein sequence ID" value="KAK4572053.1"/>
    <property type="molecule type" value="Genomic_DNA"/>
</dbReference>
<keyword evidence="10" id="KW-1185">Reference proteome</keyword>
<evidence type="ECO:0000256" key="4">
    <source>
        <dbReference type="ARBA" id="ARBA00008770"/>
    </source>
</evidence>
<protein>
    <recommendedName>
        <fullName evidence="8">Trehalose 6-phosphate phosphatase</fullName>
        <ecNumber evidence="8">3.1.3.12</ecNumber>
    </recommendedName>
</protein>
<dbReference type="PANTHER" id="PTHR43768:SF27">
    <property type="entry name" value="TREHALOSE-PHOSPHATE PHOSPHATASE A"/>
    <property type="match status" value="1"/>
</dbReference>
<dbReference type="FunFam" id="3.40.50.1000:FF:000073">
    <property type="entry name" value="Trehalose 6-phosphate phosphatase"/>
    <property type="match status" value="1"/>
</dbReference>
<comment type="caution">
    <text evidence="9">The sequence shown here is derived from an EMBL/GenBank/DDBJ whole genome shotgun (WGS) entry which is preliminary data.</text>
</comment>
<organism evidence="9 10">
    <name type="scientific">Quercus rubra</name>
    <name type="common">Northern red oak</name>
    <name type="synonym">Quercus borealis</name>
    <dbReference type="NCBI Taxonomy" id="3512"/>
    <lineage>
        <taxon>Eukaryota</taxon>
        <taxon>Viridiplantae</taxon>
        <taxon>Streptophyta</taxon>
        <taxon>Embryophyta</taxon>
        <taxon>Tracheophyta</taxon>
        <taxon>Spermatophyta</taxon>
        <taxon>Magnoliopsida</taxon>
        <taxon>eudicotyledons</taxon>
        <taxon>Gunneridae</taxon>
        <taxon>Pentapetalae</taxon>
        <taxon>rosids</taxon>
        <taxon>fabids</taxon>
        <taxon>Fagales</taxon>
        <taxon>Fagaceae</taxon>
        <taxon>Quercus</taxon>
    </lineage>
</organism>
<evidence type="ECO:0000313" key="9">
    <source>
        <dbReference type="EMBL" id="KAK4572053.1"/>
    </source>
</evidence>
<dbReference type="CDD" id="cd01627">
    <property type="entry name" value="HAD_TPP"/>
    <property type="match status" value="1"/>
</dbReference>
<evidence type="ECO:0000256" key="6">
    <source>
        <dbReference type="ARBA" id="ARBA00023016"/>
    </source>
</evidence>
<comment type="function">
    <text evidence="7">Removes the phosphate from trehalose 6-phosphate to produce free trehalose. Trehalose accumulation in plant may improve abiotic stress tolerance.</text>
</comment>
<dbReference type="FunFam" id="3.30.70.1020:FF:000004">
    <property type="entry name" value="Trehalose 6-phosphate phosphatase"/>
    <property type="match status" value="1"/>
</dbReference>
<proteinExistence type="inferred from homology"/>
<gene>
    <name evidence="9" type="ORF">RGQ29_030458</name>
</gene>